<reference evidence="11 12" key="1">
    <citation type="journal article" date="2008" name="Nature">
        <title>The genome of the model beetle and pest Tribolium castaneum.</title>
        <authorList>
            <consortium name="Tribolium Genome Sequencing Consortium"/>
            <person name="Richards S."/>
            <person name="Gibbs R.A."/>
            <person name="Weinstock G.M."/>
            <person name="Brown S.J."/>
            <person name="Denell R."/>
            <person name="Beeman R.W."/>
            <person name="Gibbs R."/>
            <person name="Beeman R.W."/>
            <person name="Brown S.J."/>
            <person name="Bucher G."/>
            <person name="Friedrich M."/>
            <person name="Grimmelikhuijzen C.J."/>
            <person name="Klingler M."/>
            <person name="Lorenzen M."/>
            <person name="Richards S."/>
            <person name="Roth S."/>
            <person name="Schroder R."/>
            <person name="Tautz D."/>
            <person name="Zdobnov E.M."/>
            <person name="Muzny D."/>
            <person name="Gibbs R.A."/>
            <person name="Weinstock G.M."/>
            <person name="Attaway T."/>
            <person name="Bell S."/>
            <person name="Buhay C.J."/>
            <person name="Chandrabose M.N."/>
            <person name="Chavez D."/>
            <person name="Clerk-Blankenburg K.P."/>
            <person name="Cree A."/>
            <person name="Dao M."/>
            <person name="Davis C."/>
            <person name="Chacko J."/>
            <person name="Dinh H."/>
            <person name="Dugan-Rocha S."/>
            <person name="Fowler G."/>
            <person name="Garner T.T."/>
            <person name="Garnes J."/>
            <person name="Gnirke A."/>
            <person name="Hawes A."/>
            <person name="Hernandez J."/>
            <person name="Hines S."/>
            <person name="Holder M."/>
            <person name="Hume J."/>
            <person name="Jhangiani S.N."/>
            <person name="Joshi V."/>
            <person name="Khan Z.M."/>
            <person name="Jackson L."/>
            <person name="Kovar C."/>
            <person name="Kowis A."/>
            <person name="Lee S."/>
            <person name="Lewis L.R."/>
            <person name="Margolis J."/>
            <person name="Morgan M."/>
            <person name="Nazareth L.V."/>
            <person name="Nguyen N."/>
            <person name="Okwuonu G."/>
            <person name="Parker D."/>
            <person name="Richards S."/>
            <person name="Ruiz S.J."/>
            <person name="Santibanez J."/>
            <person name="Savard J."/>
            <person name="Scherer S.E."/>
            <person name="Schneider B."/>
            <person name="Sodergren E."/>
            <person name="Tautz D."/>
            <person name="Vattahil S."/>
            <person name="Villasana D."/>
            <person name="White C.S."/>
            <person name="Wright R."/>
            <person name="Park Y."/>
            <person name="Beeman R.W."/>
            <person name="Lord J."/>
            <person name="Oppert B."/>
            <person name="Lorenzen M."/>
            <person name="Brown S."/>
            <person name="Wang L."/>
            <person name="Savard J."/>
            <person name="Tautz D."/>
            <person name="Richards S."/>
            <person name="Weinstock G."/>
            <person name="Gibbs R.A."/>
            <person name="Liu Y."/>
            <person name="Worley K."/>
            <person name="Weinstock G."/>
            <person name="Elsik C.G."/>
            <person name="Reese J.T."/>
            <person name="Elhaik E."/>
            <person name="Landan G."/>
            <person name="Graur D."/>
            <person name="Arensburger P."/>
            <person name="Atkinson P."/>
            <person name="Beeman R.W."/>
            <person name="Beidler J."/>
            <person name="Brown S.J."/>
            <person name="Demuth J.P."/>
            <person name="Drury D.W."/>
            <person name="Du Y.Z."/>
            <person name="Fujiwara H."/>
            <person name="Lorenzen M."/>
            <person name="Maselli V."/>
            <person name="Osanai M."/>
            <person name="Park Y."/>
            <person name="Robertson H.M."/>
            <person name="Tu Z."/>
            <person name="Wang J.J."/>
            <person name="Wang S."/>
            <person name="Richards S."/>
            <person name="Song H."/>
            <person name="Zhang L."/>
            <person name="Sodergren E."/>
            <person name="Werner D."/>
            <person name="Stanke M."/>
            <person name="Morgenstern B."/>
            <person name="Solovyev V."/>
            <person name="Kosarev P."/>
            <person name="Brown G."/>
            <person name="Chen H.C."/>
            <person name="Ermolaeva O."/>
            <person name="Hlavina W."/>
            <person name="Kapustin Y."/>
            <person name="Kiryutin B."/>
            <person name="Kitts P."/>
            <person name="Maglott D."/>
            <person name="Pruitt K."/>
            <person name="Sapojnikov V."/>
            <person name="Souvorov A."/>
            <person name="Mackey A.J."/>
            <person name="Waterhouse R.M."/>
            <person name="Wyder S."/>
            <person name="Zdobnov E.M."/>
            <person name="Zdobnov E.M."/>
            <person name="Wyder S."/>
            <person name="Kriventseva E.V."/>
            <person name="Kadowaki T."/>
            <person name="Bork P."/>
            <person name="Aranda M."/>
            <person name="Bao R."/>
            <person name="Beermann A."/>
            <person name="Berns N."/>
            <person name="Bolognesi R."/>
            <person name="Bonneton F."/>
            <person name="Bopp D."/>
            <person name="Brown S.J."/>
            <person name="Bucher G."/>
            <person name="Butts T."/>
            <person name="Chaumot A."/>
            <person name="Denell R.E."/>
            <person name="Ferrier D.E."/>
            <person name="Friedrich M."/>
            <person name="Gordon C.M."/>
            <person name="Jindra M."/>
            <person name="Klingler M."/>
            <person name="Lan Q."/>
            <person name="Lattorff H.M."/>
            <person name="Laudet V."/>
            <person name="von Levetsow C."/>
            <person name="Liu Z."/>
            <person name="Lutz R."/>
            <person name="Lynch J.A."/>
            <person name="da Fonseca R.N."/>
            <person name="Posnien N."/>
            <person name="Reuter R."/>
            <person name="Roth S."/>
            <person name="Savard J."/>
            <person name="Schinko J.B."/>
            <person name="Schmitt C."/>
            <person name="Schoppmeier M."/>
            <person name="Schroder R."/>
            <person name="Shippy T.D."/>
            <person name="Simonnet F."/>
            <person name="Marques-Souza H."/>
            <person name="Tautz D."/>
            <person name="Tomoyasu Y."/>
            <person name="Trauner J."/>
            <person name="Van der Zee M."/>
            <person name="Vervoort M."/>
            <person name="Wittkopp N."/>
            <person name="Wimmer E.A."/>
            <person name="Yang X."/>
            <person name="Jones A.K."/>
            <person name="Sattelle D.B."/>
            <person name="Ebert P.R."/>
            <person name="Nelson D."/>
            <person name="Scott J.G."/>
            <person name="Beeman R.W."/>
            <person name="Muthukrishnan S."/>
            <person name="Kramer K.J."/>
            <person name="Arakane Y."/>
            <person name="Beeman R.W."/>
            <person name="Zhu Q."/>
            <person name="Hogenkamp D."/>
            <person name="Dixit R."/>
            <person name="Oppert B."/>
            <person name="Jiang H."/>
            <person name="Zou Z."/>
            <person name="Marshall J."/>
            <person name="Elpidina E."/>
            <person name="Vinokurov K."/>
            <person name="Oppert C."/>
            <person name="Zou Z."/>
            <person name="Evans J."/>
            <person name="Lu Z."/>
            <person name="Zhao P."/>
            <person name="Sumathipala N."/>
            <person name="Altincicek B."/>
            <person name="Vilcinskas A."/>
            <person name="Williams M."/>
            <person name="Hultmark D."/>
            <person name="Hetru C."/>
            <person name="Jiang H."/>
            <person name="Grimmelikhuijzen C.J."/>
            <person name="Hauser F."/>
            <person name="Cazzamali G."/>
            <person name="Williamson M."/>
            <person name="Park Y."/>
            <person name="Li B."/>
            <person name="Tanaka Y."/>
            <person name="Predel R."/>
            <person name="Neupert S."/>
            <person name="Schachtner J."/>
            <person name="Verleyen P."/>
            <person name="Raible F."/>
            <person name="Bork P."/>
            <person name="Friedrich M."/>
            <person name="Walden K.K."/>
            <person name="Robertson H.M."/>
            <person name="Angeli S."/>
            <person name="Foret S."/>
            <person name="Bucher G."/>
            <person name="Schuetz S."/>
            <person name="Maleszka R."/>
            <person name="Wimmer E.A."/>
            <person name="Beeman R.W."/>
            <person name="Lorenzen M."/>
            <person name="Tomoyasu Y."/>
            <person name="Miller S.C."/>
            <person name="Grossmann D."/>
            <person name="Bucher G."/>
        </authorList>
    </citation>
    <scope>NUCLEOTIDE SEQUENCE [LARGE SCALE GENOMIC DNA]</scope>
    <source>
        <strain evidence="11 12">Georgia GA2</strain>
    </source>
</reference>
<dbReference type="FunFam" id="3.40.50.300:FF:000163">
    <property type="entry name" value="Multidrug resistance-associated protein member 4"/>
    <property type="match status" value="2"/>
</dbReference>
<dbReference type="OMA" id="FDSFAWK"/>
<dbReference type="EMBL" id="KQ971361">
    <property type="protein sequence ID" value="KYB25908.1"/>
    <property type="molecule type" value="Genomic_DNA"/>
</dbReference>
<feature type="domain" description="ABC transmembrane type-1" evidence="10">
    <location>
        <begin position="1155"/>
        <end position="1277"/>
    </location>
</feature>
<feature type="domain" description="ABC transmembrane type-1" evidence="10">
    <location>
        <begin position="651"/>
        <end position="781"/>
    </location>
</feature>
<dbReference type="PROSITE" id="PS50893">
    <property type="entry name" value="ABC_TRANSPORTER_2"/>
    <property type="match status" value="4"/>
</dbReference>
<dbReference type="eggNOG" id="KOG0054">
    <property type="taxonomic scope" value="Eukaryota"/>
</dbReference>
<feature type="transmembrane region" description="Helical" evidence="8">
    <location>
        <begin position="230"/>
        <end position="249"/>
    </location>
</feature>
<dbReference type="Pfam" id="PF00005">
    <property type="entry name" value="ABC_tran"/>
    <property type="match status" value="3"/>
</dbReference>
<dbReference type="FunFam" id="1.20.1560.10:FF:000017">
    <property type="entry name" value="Cystic fibrosis transmembrane conductance regulator"/>
    <property type="match status" value="1"/>
</dbReference>
<dbReference type="GO" id="GO:0055085">
    <property type="term" value="P:transmembrane transport"/>
    <property type="evidence" value="ECO:0000318"/>
    <property type="project" value="GO_Central"/>
</dbReference>
<keyword evidence="5" id="KW-0067">ATP-binding</keyword>
<feature type="transmembrane region" description="Helical" evidence="8">
    <location>
        <begin position="130"/>
        <end position="154"/>
    </location>
</feature>
<dbReference type="PROSITE" id="PS00211">
    <property type="entry name" value="ABC_TRANSPORTER_1"/>
    <property type="match status" value="4"/>
</dbReference>
<dbReference type="SMART" id="SM00382">
    <property type="entry name" value="AAA"/>
    <property type="match status" value="3"/>
</dbReference>
<evidence type="ECO:0000256" key="7">
    <source>
        <dbReference type="ARBA" id="ARBA00023136"/>
    </source>
</evidence>
<evidence type="ECO:0000256" key="6">
    <source>
        <dbReference type="ARBA" id="ARBA00022989"/>
    </source>
</evidence>
<name>A0A139WD55_TRICA</name>
<dbReference type="InterPro" id="IPR036640">
    <property type="entry name" value="ABC1_TM_sf"/>
</dbReference>
<feature type="transmembrane region" description="Helical" evidence="8">
    <location>
        <begin position="757"/>
        <end position="779"/>
    </location>
</feature>
<dbReference type="InterPro" id="IPR003439">
    <property type="entry name" value="ABC_transporter-like_ATP-bd"/>
</dbReference>
<keyword evidence="2" id="KW-0813">Transport</keyword>
<feature type="domain" description="ABC transporter" evidence="9">
    <location>
        <begin position="1613"/>
        <end position="1842"/>
    </location>
</feature>
<dbReference type="FunFam" id="3.40.50.300:FF:003146">
    <property type="entry name" value="Predicted protein"/>
    <property type="match status" value="2"/>
</dbReference>
<proteinExistence type="predicted"/>
<keyword evidence="7 8" id="KW-0472">Membrane</keyword>
<evidence type="ECO:0000259" key="9">
    <source>
        <dbReference type="PROSITE" id="PS50893"/>
    </source>
</evidence>
<sequence length="1853" mass="208416">METKNKQQQRRDHPVDTSNFLSNWLFCWVLPVVGKATKTAITEDSLYATPGNCQARVCAEKLEKFWFLELKGKNPSLTRAIMKSYGFRFFFYGCLFFPVDLASRLFQPYYLQKLLDYYTLSQKGVTQNDALFSALMIVLFPFLRLVTFHTYVAASKILGMKAKVACSSLIYRKCLQLKKNHLQRVTTGQLINLLSNDVRRFDCCDLINFVWIGPAEVLIGIFYVDVTIGRAATSGVLVLILCFFLQLFISKHNSVVRRRIAEKTDHRIGLINDLISGMQIIKMYAWEKPFTKLISIARSLELKEIKTATYMFILNDSFKHTVVKIIILLGVSLAALTGLPLTPQYFFAMASTFENLKMAITLCTPLAITQLSELKTTILRIQKFLLTECHSKEFQIKEAATLGIEIKNLGVKWDNSHDFVLKNLTLTATCGQLTGIVGPAGGGKSTLLQTIIKETKIINGTVSLKGRISYASQEAWIFSASVRQNILFGEAMDEEKYRKVLKVCALEHDLALFPYGDNTLVGERGIMLSGGQKARINLARSVYRDADIYLLDDPLSAVDAQVARIIFKECVQNYLKDKCVVLVTHQVSYLQKATKIYSLTEGRLECIEQLEQSGFAESNPQSHFLQSQVVPTEVNKEEFGNLKTGHVYKTYYCLGVVFMPVLKSAKRTEGITRSPIFSHLTATLQGLATIKAFNAQDTLLKEFEDHQNLHISAQHLVINIYALLSFIADFICNFYVALIIFGFFLLGEGAQVANVGLAIHLGIYVVSLIAFVMITLSNLDSEITSVERVLDYTQLPPELDGTIPPPKAWPSQGRITFRSVSLKYSPTEPPVLKKVSFTIEPGEKIGIVGRTGAGKSSLVSTLFRLFPFEGTILIDNIDTKSIPLKDLRSKISVIPQDPVLFLGTLRKNLDPFDEFTDAELWSALEDVELKSVVRDLDSEVSEGGSNFSVGQKQLLCLVRAMLRRNKIVVLDEATANIDLKTDVLIQSAIRRKFHKATVLTVAHRLNTVMDSDRILVMNDGVVVEFGSPKVLLEDVNGFFYQKLVVSSFESFLMEDKKKAKSLPKHPEDTSNFVSNWLFCWVYPVIIKGSKTEITEDLLYETPESCKASKLGDELQQSWLEELKLKKPSLGRALAKQFGREFAIYGAFFFPVDFSTQLFQPYFLQKLLNYYTPNQTHVSRNDAILSVVMISLMSFIRLLVFHRFFSYVKVLAMKMRVACSSLIYKKCLNLRKTSLQKISTGQLINLVTNDVGTFDYAVMFLHFIWIGPVELIIGTFFIDVTIGQGATIGILVLLEAWIFSASVRQNILFGEEMDEEKYRKVLKVCALEHDLAIFPYGDNTLVGERGVMLSGGQKARINLARSVYRDADIYLLDDPLSAVDAQVARIIFKECVQNYLKDKCVILVTHQLSYLQEATKIYSLKDGRLECIENIDKIPDYIPDSATNAEEVVIKSNERSVLPNENVEERGKLKAIQIYKSQLTATLQGLSTIKAFGAQEILQKEFDKHQNVHSSAFHTIIGVYALLGLIAEFMSALYTTAVSFSFFIFGKEAYIGNVGLAIHLAIQLTGSVEFLMRIWSSLDTEITSVERVLDYTKIPQEIEGNICPPKSWPSKGRISFQSVCLKYSPTDPPVLKNVTFTIKPGEKIGIIGRTGAGKSSLVSTLFHLFPFEGTILIDNVDTKSIPLKDLRSKISVIPQDPVLFLGTLRKNLDPFDEFTDAELWSALEDVELKSVIRDLESEVSEGGSNFSVGQKQLLCLVRAMLRRNKIVVLDEATANIDLKTDELIQLAIRRKFQESTVLTIAHRLNTVLDSDRILVMDGGVVVEFGSPNQLLEDTDSYFYQYFMQGNKNQNLEMK</sequence>
<feature type="transmembrane region" description="Helical" evidence="8">
    <location>
        <begin position="89"/>
        <end position="110"/>
    </location>
</feature>
<comment type="subcellular location">
    <subcellularLocation>
        <location evidence="1">Membrane</location>
        <topology evidence="1">Multi-pass membrane protein</topology>
    </subcellularLocation>
</comment>
<evidence type="ECO:0000256" key="3">
    <source>
        <dbReference type="ARBA" id="ARBA00022692"/>
    </source>
</evidence>
<dbReference type="PROSITE" id="PS50929">
    <property type="entry name" value="ABC_TM1F"/>
    <property type="match status" value="4"/>
</dbReference>
<evidence type="ECO:0000256" key="2">
    <source>
        <dbReference type="ARBA" id="ARBA00022448"/>
    </source>
</evidence>
<evidence type="ECO:0000313" key="11">
    <source>
        <dbReference type="EMBL" id="KYB25908.1"/>
    </source>
</evidence>
<feature type="domain" description="ABC transporter" evidence="9">
    <location>
        <begin position="1216"/>
        <end position="1446"/>
    </location>
</feature>
<dbReference type="InterPro" id="IPR003593">
    <property type="entry name" value="AAA+_ATPase"/>
</dbReference>
<feature type="domain" description="ABC transmembrane type-1" evidence="10">
    <location>
        <begin position="1476"/>
        <end position="1579"/>
    </location>
</feature>
<dbReference type="FunFam" id="1.20.1560.10:FF:000229">
    <property type="entry name" value="ABC transporter, putative"/>
    <property type="match status" value="2"/>
</dbReference>
<accession>A0A139WD55</accession>
<evidence type="ECO:0000256" key="4">
    <source>
        <dbReference type="ARBA" id="ARBA00022741"/>
    </source>
</evidence>
<dbReference type="GO" id="GO:0016887">
    <property type="term" value="F:ATP hydrolysis activity"/>
    <property type="evidence" value="ECO:0007669"/>
    <property type="project" value="InterPro"/>
</dbReference>
<feature type="transmembrane region" description="Helical" evidence="8">
    <location>
        <begin position="206"/>
        <end position="224"/>
    </location>
</feature>
<feature type="domain" description="ABC transporter" evidence="9">
    <location>
        <begin position="817"/>
        <end position="1044"/>
    </location>
</feature>
<evidence type="ECO:0000256" key="1">
    <source>
        <dbReference type="ARBA" id="ARBA00004141"/>
    </source>
</evidence>
<feature type="domain" description="ABC transporter" evidence="9">
    <location>
        <begin position="404"/>
        <end position="626"/>
    </location>
</feature>
<organism evidence="11 12">
    <name type="scientific">Tribolium castaneum</name>
    <name type="common">Red flour beetle</name>
    <dbReference type="NCBI Taxonomy" id="7070"/>
    <lineage>
        <taxon>Eukaryota</taxon>
        <taxon>Metazoa</taxon>
        <taxon>Ecdysozoa</taxon>
        <taxon>Arthropoda</taxon>
        <taxon>Hexapoda</taxon>
        <taxon>Insecta</taxon>
        <taxon>Pterygota</taxon>
        <taxon>Neoptera</taxon>
        <taxon>Endopterygota</taxon>
        <taxon>Coleoptera</taxon>
        <taxon>Polyphaga</taxon>
        <taxon>Cucujiformia</taxon>
        <taxon>Tenebrionidae</taxon>
        <taxon>Tenebrionidae incertae sedis</taxon>
        <taxon>Tribolium</taxon>
    </lineage>
</organism>
<evidence type="ECO:0000313" key="12">
    <source>
        <dbReference type="Proteomes" id="UP000007266"/>
    </source>
</evidence>
<evidence type="ECO:0000256" key="5">
    <source>
        <dbReference type="ARBA" id="ARBA00022840"/>
    </source>
</evidence>
<dbReference type="InterPro" id="IPR027417">
    <property type="entry name" value="P-loop_NTPase"/>
</dbReference>
<protein>
    <submittedName>
        <fullName evidence="11">Uncharacterized protein</fullName>
    </submittedName>
</protein>
<gene>
    <name evidence="11" type="primary">AUGUSTUS-3.0.2_34098</name>
    <name evidence="11" type="ORF">TcasGA2_TC034098</name>
</gene>
<dbReference type="Gene3D" id="3.40.50.300">
    <property type="entry name" value="P-loop containing nucleotide triphosphate hydrolases"/>
    <property type="match status" value="4"/>
</dbReference>
<feature type="transmembrane region" description="Helical" evidence="8">
    <location>
        <begin position="1182"/>
        <end position="1204"/>
    </location>
</feature>
<feature type="transmembrane region" description="Helical" evidence="8">
    <location>
        <begin position="1141"/>
        <end position="1162"/>
    </location>
</feature>
<evidence type="ECO:0000256" key="8">
    <source>
        <dbReference type="SAM" id="Phobius"/>
    </source>
</evidence>
<dbReference type="CDD" id="cd03250">
    <property type="entry name" value="ABCC_MRP_domain1"/>
    <property type="match status" value="1"/>
</dbReference>
<dbReference type="Pfam" id="PF00664">
    <property type="entry name" value="ABC_membrane"/>
    <property type="match status" value="3"/>
</dbReference>
<feature type="domain" description="ABC transmembrane type-1" evidence="10">
    <location>
        <begin position="102"/>
        <end position="361"/>
    </location>
</feature>
<dbReference type="GO" id="GO:0140359">
    <property type="term" value="F:ABC-type transporter activity"/>
    <property type="evidence" value="ECO:0000318"/>
    <property type="project" value="GO_Central"/>
</dbReference>
<feature type="transmembrane region" description="Helical" evidence="8">
    <location>
        <begin position="720"/>
        <end position="745"/>
    </location>
</feature>
<feature type="transmembrane region" description="Helical" evidence="8">
    <location>
        <begin position="321"/>
        <end position="339"/>
    </location>
</feature>
<keyword evidence="4" id="KW-0547">Nucleotide-binding</keyword>
<reference evidence="11 12" key="2">
    <citation type="journal article" date="2010" name="Nucleic Acids Res.">
        <title>BeetleBase in 2010: revisions to provide comprehensive genomic information for Tribolium castaneum.</title>
        <authorList>
            <person name="Kim H.S."/>
            <person name="Murphy T."/>
            <person name="Xia J."/>
            <person name="Caragea D."/>
            <person name="Park Y."/>
            <person name="Beeman R.W."/>
            <person name="Lorenzen M.D."/>
            <person name="Butcher S."/>
            <person name="Manak J.R."/>
            <person name="Brown S.J."/>
        </authorList>
    </citation>
    <scope>GENOME REANNOTATION</scope>
    <source>
        <strain evidence="11 12">Georgia GA2</strain>
    </source>
</reference>
<dbReference type="InterPro" id="IPR050173">
    <property type="entry name" value="ABC_transporter_C-like"/>
</dbReference>
<keyword evidence="3 8" id="KW-0812">Transmembrane</keyword>
<dbReference type="InterPro" id="IPR017871">
    <property type="entry name" value="ABC_transporter-like_CS"/>
</dbReference>
<dbReference type="PANTHER" id="PTHR24223:SF448">
    <property type="entry name" value="FI20146P1-RELATED"/>
    <property type="match status" value="1"/>
</dbReference>
<dbReference type="InParanoid" id="A0A139WD55"/>
<dbReference type="PANTHER" id="PTHR24223">
    <property type="entry name" value="ATP-BINDING CASSETTE SUB-FAMILY C"/>
    <property type="match status" value="1"/>
</dbReference>
<keyword evidence="12" id="KW-1185">Reference proteome</keyword>
<dbReference type="SUPFAM" id="SSF90123">
    <property type="entry name" value="ABC transporter transmembrane region"/>
    <property type="match status" value="3"/>
</dbReference>
<dbReference type="Proteomes" id="UP000007266">
    <property type="component" value="Linkage group 8"/>
</dbReference>
<evidence type="ECO:0000259" key="10">
    <source>
        <dbReference type="PROSITE" id="PS50929"/>
    </source>
</evidence>
<dbReference type="SUPFAM" id="SSF52540">
    <property type="entry name" value="P-loop containing nucleoside triphosphate hydrolases"/>
    <property type="match status" value="4"/>
</dbReference>
<dbReference type="CDD" id="cd03244">
    <property type="entry name" value="ABCC_MRP_domain2"/>
    <property type="match status" value="2"/>
</dbReference>
<feature type="transmembrane region" description="Helical" evidence="8">
    <location>
        <begin position="1518"/>
        <end position="1543"/>
    </location>
</feature>
<dbReference type="Gene3D" id="1.20.1560.10">
    <property type="entry name" value="ABC transporter type 1, transmembrane domain"/>
    <property type="match status" value="3"/>
</dbReference>
<dbReference type="GO" id="GO:0005886">
    <property type="term" value="C:plasma membrane"/>
    <property type="evidence" value="ECO:0000318"/>
    <property type="project" value="GO_Central"/>
</dbReference>
<keyword evidence="6 8" id="KW-1133">Transmembrane helix</keyword>
<dbReference type="InterPro" id="IPR011527">
    <property type="entry name" value="ABC1_TM_dom"/>
</dbReference>
<dbReference type="GO" id="GO:0005524">
    <property type="term" value="F:ATP binding"/>
    <property type="evidence" value="ECO:0007669"/>
    <property type="project" value="UniProtKB-KW"/>
</dbReference>